<dbReference type="PANTHER" id="PTHR11487:SF0">
    <property type="entry name" value="S-ACYL FATTY ACID SYNTHASE THIOESTERASE, MEDIUM CHAIN"/>
    <property type="match status" value="1"/>
</dbReference>
<dbReference type="EC" id="1.1.-.-" evidence="3"/>
<keyword evidence="4" id="KW-1185">Reference proteome</keyword>
<feature type="domain" description="Thioesterase" evidence="2">
    <location>
        <begin position="19"/>
        <end position="240"/>
    </location>
</feature>
<proteinExistence type="inferred from homology"/>
<protein>
    <submittedName>
        <fullName evidence="3">Linear gramicidin dehydrogenase LgrE</fullName>
        <ecNumber evidence="3">1.1.-.-</ecNumber>
    </submittedName>
</protein>
<dbReference type="Gene3D" id="3.40.50.1820">
    <property type="entry name" value="alpha/beta hydrolase"/>
    <property type="match status" value="1"/>
</dbReference>
<dbReference type="InterPro" id="IPR001031">
    <property type="entry name" value="Thioesterase"/>
</dbReference>
<sequence>MLSSNWFVSTKTVENPCLRLFCFPYAGGNASTFLSWSNMIPANVELIAIQPPGRAGRLFEPAFSSMEGLVSSLVDEIKEYLDVPYMMFGHSLGSRVALEVAHQIKAKGFNQPSHFFASGSRSPNLPVSDIPLSKLGDEELIGKLKEMKDEPDPLLENKELMALFLPTLRADLAIADTYSAGADVQLHCELSVLNGQLDTAIQEIDIEGWRDFFSGSMDAKRFSGGHLFVDNACDELFGYINSVIQTTLDSPYVK</sequence>
<comment type="similarity">
    <text evidence="1">Belongs to the thioesterase family.</text>
</comment>
<name>A0A128FAI7_9GAMM</name>
<dbReference type="SUPFAM" id="SSF53474">
    <property type="entry name" value="alpha/beta-Hydrolases"/>
    <property type="match status" value="1"/>
</dbReference>
<evidence type="ECO:0000313" key="4">
    <source>
        <dbReference type="Proteomes" id="UP000073601"/>
    </source>
</evidence>
<keyword evidence="3" id="KW-0560">Oxidoreductase</keyword>
<dbReference type="GO" id="GO:0008610">
    <property type="term" value="P:lipid biosynthetic process"/>
    <property type="evidence" value="ECO:0007669"/>
    <property type="project" value="TreeGrafter"/>
</dbReference>
<dbReference type="OrthoDB" id="8480037at2"/>
<dbReference type="AlphaFoldDB" id="A0A128FAI7"/>
<dbReference type="Proteomes" id="UP000073601">
    <property type="component" value="Unassembled WGS sequence"/>
</dbReference>
<dbReference type="RefSeq" id="WP_084387739.1">
    <property type="nucleotide sequence ID" value="NZ_CAWRCI010000025.1"/>
</dbReference>
<dbReference type="EMBL" id="FIZY01000025">
    <property type="protein sequence ID" value="CZF83758.1"/>
    <property type="molecule type" value="Genomic_DNA"/>
</dbReference>
<reference evidence="4" key="1">
    <citation type="submission" date="2016-02" db="EMBL/GenBank/DDBJ databases">
        <authorList>
            <person name="Rodrigo-Torres Lidia"/>
            <person name="Arahal R.David."/>
        </authorList>
    </citation>
    <scope>NUCLEOTIDE SEQUENCE [LARGE SCALE GENOMIC DNA]</scope>
    <source>
        <strain evidence="4">CECT 8713</strain>
    </source>
</reference>
<dbReference type="PANTHER" id="PTHR11487">
    <property type="entry name" value="THIOESTERASE"/>
    <property type="match status" value="1"/>
</dbReference>
<dbReference type="GO" id="GO:0016491">
    <property type="term" value="F:oxidoreductase activity"/>
    <property type="evidence" value="ECO:0007669"/>
    <property type="project" value="UniProtKB-KW"/>
</dbReference>
<dbReference type="InterPro" id="IPR012223">
    <property type="entry name" value="TEII"/>
</dbReference>
<dbReference type="InterPro" id="IPR029058">
    <property type="entry name" value="AB_hydrolase_fold"/>
</dbReference>
<evidence type="ECO:0000313" key="3">
    <source>
        <dbReference type="EMBL" id="CZF83758.1"/>
    </source>
</evidence>
<accession>A0A128FAI7</accession>
<dbReference type="Pfam" id="PF00975">
    <property type="entry name" value="Thioesterase"/>
    <property type="match status" value="1"/>
</dbReference>
<organism evidence="3 4">
    <name type="scientific">Grimontia marina</name>
    <dbReference type="NCBI Taxonomy" id="646534"/>
    <lineage>
        <taxon>Bacteria</taxon>
        <taxon>Pseudomonadati</taxon>
        <taxon>Pseudomonadota</taxon>
        <taxon>Gammaproteobacteria</taxon>
        <taxon>Vibrionales</taxon>
        <taxon>Vibrionaceae</taxon>
        <taxon>Grimontia</taxon>
    </lineage>
</organism>
<evidence type="ECO:0000256" key="1">
    <source>
        <dbReference type="ARBA" id="ARBA00007169"/>
    </source>
</evidence>
<gene>
    <name evidence="3" type="primary">lgrE_2</name>
    <name evidence="3" type="ORF">GMA8713_02789</name>
</gene>
<evidence type="ECO:0000259" key="2">
    <source>
        <dbReference type="Pfam" id="PF00975"/>
    </source>
</evidence>